<dbReference type="CDD" id="cd01130">
    <property type="entry name" value="VirB11-like_ATPase"/>
    <property type="match status" value="1"/>
</dbReference>
<dbReference type="RefSeq" id="WP_172693324.1">
    <property type="nucleotide sequence ID" value="NZ_MG973074.1"/>
</dbReference>
<dbReference type="SUPFAM" id="SSF52540">
    <property type="entry name" value="P-loop containing nucleoside triphosphate hydrolases"/>
    <property type="match status" value="1"/>
</dbReference>
<comment type="similarity">
    <text evidence="1">Belongs to the GSP E family.</text>
</comment>
<dbReference type="PANTHER" id="PTHR30486:SF6">
    <property type="entry name" value="TYPE IV PILUS RETRACTATION ATPASE PILT"/>
    <property type="match status" value="1"/>
</dbReference>
<accession>A0A386JC23</accession>
<organism evidence="3">
    <name type="scientific">Clostridioides difficile</name>
    <name type="common">Peptoclostridium difficile</name>
    <dbReference type="NCBI Taxonomy" id="1496"/>
    <lineage>
        <taxon>Bacteria</taxon>
        <taxon>Bacillati</taxon>
        <taxon>Bacillota</taxon>
        <taxon>Clostridia</taxon>
        <taxon>Peptostreptococcales</taxon>
        <taxon>Peptostreptococcaceae</taxon>
        <taxon>Clostridioides</taxon>
    </lineage>
</organism>
<dbReference type="InterPro" id="IPR001482">
    <property type="entry name" value="T2SS/T4SS_dom"/>
</dbReference>
<dbReference type="PANTHER" id="PTHR30486">
    <property type="entry name" value="TWITCHING MOTILITY PROTEIN PILT"/>
    <property type="match status" value="1"/>
</dbReference>
<name>A0A386JC23_CLODI</name>
<geneLocation type="plasmid" evidence="3">
    <name>pHSJD-312</name>
</geneLocation>
<evidence type="ECO:0000259" key="2">
    <source>
        <dbReference type="Pfam" id="PF00437"/>
    </source>
</evidence>
<protein>
    <submittedName>
        <fullName evidence="3">Type II secretion system protein E</fullName>
    </submittedName>
</protein>
<sequence length="460" mass="53239">MAFGDRQILKNFLNEDKEEKEFSDVLKETQSYILDKCFSIMAGKNILEQRESVRPFVEKFIVDYSYKVKGLSEKELIDKLLSGMLGFDFLDNYLYRNDVEEININEWDSTRITFKDGHKEFTKESFNNPKHAIDVIKRMLQMSHMVFDNAQPGVRGHLSERIRITALGYGLIDESKGLAVSIRIINPQKLKIDDFIKFGTGTVEIFYIMQRLFKYGASMCIVGPTNSGKTTLLDSLVKESVDNDDRVITIEEDVREFDMVKRDENGKVINEVIHLRTRHSDDPKQDIDQEKLLEFSLTMNPDYLVISEMKGREAFEVQKAANTGNPFITSIHANSCIDVYSRMLDLCKTKSNMDDDTLMKNVTKAFPIACFVKQLKDKSRKIMEITECIVHEDGKREFKTLFHFVRTGIKLEGNKKVITGYFEKVNNISENIQKRLLENGITEKELNKMLNYYEVSDLCN</sequence>
<dbReference type="AlphaFoldDB" id="A0A386JC23"/>
<reference evidence="3" key="1">
    <citation type="journal article" date="2018" name="Sci. Rep.">
        <title>Novel Clade C-I Clostridium difficile strains escape diagnostic tests, differ in pathogenicity potential and carry toxins on extrachromosomal elements.</title>
        <authorList>
            <person name="Ramirez-Vargas G."/>
            <person name="Lopez-Urena D."/>
            <person name="Badilla A."/>
            <person name="Orozco-Aguilar J."/>
            <person name="Murillo T."/>
            <person name="Rojas P."/>
            <person name="Riedel T."/>
            <person name="Overmann J."/>
            <person name="Gonzalez G."/>
            <person name="Chaves-Olarte E."/>
            <person name="Quesada-Gomez C."/>
            <person name="Rodriguez C."/>
        </authorList>
    </citation>
    <scope>NUCLEOTIDE SEQUENCE</scope>
    <source>
        <strain evidence="3">HSJD-312</strain>
        <plasmid evidence="3">pHSJD-312</plasmid>
    </source>
</reference>
<proteinExistence type="inferred from homology"/>
<dbReference type="InterPro" id="IPR050921">
    <property type="entry name" value="T4SS_GSP_E_ATPase"/>
</dbReference>
<dbReference type="EMBL" id="MG973074">
    <property type="protein sequence ID" value="AYD68728.1"/>
    <property type="molecule type" value="Genomic_DNA"/>
</dbReference>
<dbReference type="Pfam" id="PF00437">
    <property type="entry name" value="T2SSE"/>
    <property type="match status" value="1"/>
</dbReference>
<dbReference type="GO" id="GO:0016887">
    <property type="term" value="F:ATP hydrolysis activity"/>
    <property type="evidence" value="ECO:0007669"/>
    <property type="project" value="InterPro"/>
</dbReference>
<dbReference type="Gene3D" id="3.30.450.380">
    <property type="match status" value="1"/>
</dbReference>
<dbReference type="InterPro" id="IPR027417">
    <property type="entry name" value="P-loop_NTPase"/>
</dbReference>
<evidence type="ECO:0000313" key="3">
    <source>
        <dbReference type="EMBL" id="AYD68728.1"/>
    </source>
</evidence>
<evidence type="ECO:0000256" key="1">
    <source>
        <dbReference type="ARBA" id="ARBA00006611"/>
    </source>
</evidence>
<gene>
    <name evidence="3" type="ORF">pHSJD-312_00107</name>
</gene>
<dbReference type="Gene3D" id="3.40.50.300">
    <property type="entry name" value="P-loop containing nucleotide triphosphate hydrolases"/>
    <property type="match status" value="1"/>
</dbReference>
<keyword evidence="3" id="KW-0614">Plasmid</keyword>
<feature type="domain" description="Bacterial type II secretion system protein E" evidence="2">
    <location>
        <begin position="177"/>
        <end position="354"/>
    </location>
</feature>